<dbReference type="GO" id="GO:0030170">
    <property type="term" value="F:pyridoxal phosphate binding"/>
    <property type="evidence" value="ECO:0007669"/>
    <property type="project" value="InterPro"/>
</dbReference>
<dbReference type="InterPro" id="IPR005302">
    <property type="entry name" value="MoCF_Sase_C"/>
</dbReference>
<dbReference type="SUPFAM" id="SSF141673">
    <property type="entry name" value="MOSC N-terminal domain-like"/>
    <property type="match status" value="1"/>
</dbReference>
<gene>
    <name evidence="2" type="ORF">GCM10009039_27070</name>
</gene>
<sequence>MASLARVRVHPVKSLDPLDLASASVLEDGGLTLDREYAIRDAEGRYVNGKRERAVHRVDSTYDPREGTLALRERGEDKSGQSAAAFHLPAERPAAADWLAGFLGYAVSLDHDETGGFPDDTDATGPTVVSTATLETVAGWFDLPVESVRRRFRANLEVDGVPAFWEDRLYAGEGEAVRFRVGDAVFDGVNPCARCVVPSRDPDTGEETPAFRRTFVENREATLPAWADESRFDHYYRLIVNTTVPEETVGESVAVGDDVAVLDGER</sequence>
<dbReference type="OrthoDB" id="211216at2157"/>
<evidence type="ECO:0000259" key="1">
    <source>
        <dbReference type="PROSITE" id="PS51340"/>
    </source>
</evidence>
<dbReference type="GO" id="GO:0030151">
    <property type="term" value="F:molybdenum ion binding"/>
    <property type="evidence" value="ECO:0007669"/>
    <property type="project" value="InterPro"/>
</dbReference>
<feature type="domain" description="MOSC" evidence="1">
    <location>
        <begin position="81"/>
        <end position="262"/>
    </location>
</feature>
<name>A0A830FLJ0_9EURY</name>
<accession>A0A830FLJ0</accession>
<comment type="caution">
    <text evidence="2">The sequence shown here is derived from an EMBL/GenBank/DDBJ whole genome shotgun (WGS) entry which is preliminary data.</text>
</comment>
<dbReference type="GO" id="GO:0003824">
    <property type="term" value="F:catalytic activity"/>
    <property type="evidence" value="ECO:0007669"/>
    <property type="project" value="InterPro"/>
</dbReference>
<evidence type="ECO:0000313" key="2">
    <source>
        <dbReference type="EMBL" id="GGL67683.1"/>
    </source>
</evidence>
<dbReference type="RefSeq" id="WP_188979778.1">
    <property type="nucleotide sequence ID" value="NZ_BMPG01000003.1"/>
</dbReference>
<protein>
    <submittedName>
        <fullName evidence="2">Molybdenum cofactor biosysynthesis protein</fullName>
    </submittedName>
</protein>
<dbReference type="Pfam" id="PF03476">
    <property type="entry name" value="MOSC_N"/>
    <property type="match status" value="1"/>
</dbReference>
<reference evidence="2" key="1">
    <citation type="journal article" date="2014" name="Int. J. Syst. Evol. Microbiol.">
        <title>Complete genome sequence of Corynebacterium casei LMG S-19264T (=DSM 44701T), isolated from a smear-ripened cheese.</title>
        <authorList>
            <consortium name="US DOE Joint Genome Institute (JGI-PGF)"/>
            <person name="Walter F."/>
            <person name="Albersmeier A."/>
            <person name="Kalinowski J."/>
            <person name="Ruckert C."/>
        </authorList>
    </citation>
    <scope>NUCLEOTIDE SEQUENCE</scope>
    <source>
        <strain evidence="2">JCM 19596</strain>
    </source>
</reference>
<keyword evidence="3" id="KW-1185">Reference proteome</keyword>
<dbReference type="Proteomes" id="UP000607197">
    <property type="component" value="Unassembled WGS sequence"/>
</dbReference>
<dbReference type="Pfam" id="PF03473">
    <property type="entry name" value="MOSC"/>
    <property type="match status" value="1"/>
</dbReference>
<proteinExistence type="predicted"/>
<evidence type="ECO:0000313" key="3">
    <source>
        <dbReference type="Proteomes" id="UP000607197"/>
    </source>
</evidence>
<dbReference type="AlphaFoldDB" id="A0A830FLJ0"/>
<dbReference type="PROSITE" id="PS51340">
    <property type="entry name" value="MOSC"/>
    <property type="match status" value="1"/>
</dbReference>
<organism evidence="2 3">
    <name type="scientific">Halocalculus aciditolerans</name>
    <dbReference type="NCBI Taxonomy" id="1383812"/>
    <lineage>
        <taxon>Archaea</taxon>
        <taxon>Methanobacteriati</taxon>
        <taxon>Methanobacteriota</taxon>
        <taxon>Stenosarchaea group</taxon>
        <taxon>Halobacteria</taxon>
        <taxon>Halobacteriales</taxon>
        <taxon>Halobacteriaceae</taxon>
        <taxon>Halocalculus</taxon>
    </lineage>
</organism>
<dbReference type="EMBL" id="BMPG01000003">
    <property type="protein sequence ID" value="GGL67683.1"/>
    <property type="molecule type" value="Genomic_DNA"/>
</dbReference>
<dbReference type="InterPro" id="IPR005303">
    <property type="entry name" value="MOCOS_middle"/>
</dbReference>
<reference evidence="2" key="2">
    <citation type="submission" date="2020-09" db="EMBL/GenBank/DDBJ databases">
        <authorList>
            <person name="Sun Q."/>
            <person name="Ohkuma M."/>
        </authorList>
    </citation>
    <scope>NUCLEOTIDE SEQUENCE</scope>
    <source>
        <strain evidence="2">JCM 19596</strain>
    </source>
</reference>